<keyword evidence="3" id="KW-1185">Reference proteome</keyword>
<accession>A0A6M5YNV4</accession>
<organism evidence="2 3">
    <name type="scientific">Frigoriglobus tundricola</name>
    <dbReference type="NCBI Taxonomy" id="2774151"/>
    <lineage>
        <taxon>Bacteria</taxon>
        <taxon>Pseudomonadati</taxon>
        <taxon>Planctomycetota</taxon>
        <taxon>Planctomycetia</taxon>
        <taxon>Gemmatales</taxon>
        <taxon>Gemmataceae</taxon>
        <taxon>Frigoriglobus</taxon>
    </lineage>
</organism>
<gene>
    <name evidence="2" type="ORF">FTUN_3219</name>
</gene>
<dbReference type="EMBL" id="CP053452">
    <property type="protein sequence ID" value="QJW95665.1"/>
    <property type="molecule type" value="Genomic_DNA"/>
</dbReference>
<proteinExistence type="predicted"/>
<evidence type="ECO:0000313" key="3">
    <source>
        <dbReference type="Proteomes" id="UP000503447"/>
    </source>
</evidence>
<dbReference type="Proteomes" id="UP000503447">
    <property type="component" value="Chromosome"/>
</dbReference>
<dbReference type="Gene3D" id="2.60.120.380">
    <property type="match status" value="2"/>
</dbReference>
<evidence type="ECO:0008006" key="4">
    <source>
        <dbReference type="Google" id="ProtNLM"/>
    </source>
</evidence>
<name>A0A6M5YNV4_9BACT</name>
<reference evidence="3" key="1">
    <citation type="submission" date="2020-05" db="EMBL/GenBank/DDBJ databases">
        <title>Frigoriglobus tundricola gen. nov., sp. nov., a psychrotolerant cellulolytic planctomycete of the family Gemmataceae with two divergent copies of 16S rRNA gene.</title>
        <authorList>
            <person name="Kulichevskaya I.S."/>
            <person name="Ivanova A.A."/>
            <person name="Naumoff D.G."/>
            <person name="Beletsky A.V."/>
            <person name="Rijpstra W.I.C."/>
            <person name="Sinninghe Damste J.S."/>
            <person name="Mardanov A.V."/>
            <person name="Ravin N.V."/>
            <person name="Dedysh S.N."/>
        </authorList>
    </citation>
    <scope>NUCLEOTIDE SEQUENCE [LARGE SCALE GENOMIC DNA]</scope>
    <source>
        <strain evidence="3">PL17</strain>
    </source>
</reference>
<evidence type="ECO:0000256" key="1">
    <source>
        <dbReference type="SAM" id="MobiDB-lite"/>
    </source>
</evidence>
<dbReference type="AlphaFoldDB" id="A0A6M5YNV4"/>
<dbReference type="KEGG" id="ftj:FTUN_3219"/>
<sequence length="691" mass="72238">MSRRPTWAITFLGFGFGLGAVLLTSTSREAVAQPKAPAIVAAPQAPTINTPASFGAKVGEEVELTFTGGNLTDPTGLLLGCPAKVTIPTDNKNGTEPGKLRVKVTVDPKCPIGLYTVRVATKNGISNARPFVVDALPLAASTAANRTKDAAQAVTVPVSVSGIITAETSEFFKVKVNANQKLTFEVLARRIGSPLDPIVVLHDAKTKRELIDLYADDTPGLQGDCRLTHTFKEPGEILVEVRDTTHRGGGDFAYRLRIGEFPGATTAYPLAAQRGKPVTVGFAGPDAIDPVSVTAPSDSGLAAFYVAPPAGGWPLPVLLTDYPQATEQEPNDEPAKANKLPVPGGVSAKFDKAKDVDHFAITGKKGQKLAISVLTFEVNSPAEVLVRVLDAKGGQVAANNPAAPANRFEFTPAADGEYVIACEHQNFLSGPNEVYHLSVVPVGPDFTVALAFDRGEAAAGGSTGVFATVSRLNGFAGSVELTIDGDSALSGKSALPPNQQIAFVPLAVKDGTKTGGYAFRVKATASIDGATVTRYGTMTDAVKANLAGMTNPPVEMFNQCALGVVEKLPFTIKFTPEPATIEKGKAGKIVVDATRGDGADADIVLAPLYLPPTIVPAIKPIPKGQTKGEIGLTVQPPTPAGATPLLFRVTTKVGGKDYAFIPPPVTIDVVEPKKEEPKKELPKKEQPKKGK</sequence>
<feature type="compositionally biased region" description="Basic and acidic residues" evidence="1">
    <location>
        <begin position="670"/>
        <end position="691"/>
    </location>
</feature>
<feature type="region of interest" description="Disordered" evidence="1">
    <location>
        <begin position="669"/>
        <end position="691"/>
    </location>
</feature>
<dbReference type="RefSeq" id="WP_171471409.1">
    <property type="nucleotide sequence ID" value="NZ_CP053452.2"/>
</dbReference>
<protein>
    <recommendedName>
        <fullName evidence="4">Serine proteinase, subtilase family</fullName>
    </recommendedName>
</protein>
<evidence type="ECO:0000313" key="2">
    <source>
        <dbReference type="EMBL" id="QJW95665.1"/>
    </source>
</evidence>